<evidence type="ECO:0000256" key="5">
    <source>
        <dbReference type="ARBA" id="ARBA00022970"/>
    </source>
</evidence>
<dbReference type="InterPro" id="IPR043428">
    <property type="entry name" value="LivM-like"/>
</dbReference>
<dbReference type="Pfam" id="PF02653">
    <property type="entry name" value="BPD_transp_2"/>
    <property type="match status" value="2"/>
</dbReference>
<keyword evidence="7 9" id="KW-0472">Membrane</keyword>
<feature type="transmembrane region" description="Helical" evidence="9">
    <location>
        <begin position="505"/>
        <end position="527"/>
    </location>
</feature>
<feature type="transmembrane region" description="Helical" evidence="9">
    <location>
        <begin position="190"/>
        <end position="212"/>
    </location>
</feature>
<comment type="similarity">
    <text evidence="8">Belongs to the binding-protein-dependent transport system permease family. LivHM subfamily.</text>
</comment>
<feature type="transmembrane region" description="Helical" evidence="9">
    <location>
        <begin position="458"/>
        <end position="484"/>
    </location>
</feature>
<evidence type="ECO:0000256" key="6">
    <source>
        <dbReference type="ARBA" id="ARBA00022989"/>
    </source>
</evidence>
<dbReference type="GO" id="GO:0006865">
    <property type="term" value="P:amino acid transport"/>
    <property type="evidence" value="ECO:0007669"/>
    <property type="project" value="UniProtKB-KW"/>
</dbReference>
<feature type="transmembrane region" description="Helical" evidence="9">
    <location>
        <begin position="12"/>
        <end position="35"/>
    </location>
</feature>
<dbReference type="GO" id="GO:0015658">
    <property type="term" value="F:branched-chain amino acid transmembrane transporter activity"/>
    <property type="evidence" value="ECO:0007669"/>
    <property type="project" value="InterPro"/>
</dbReference>
<evidence type="ECO:0000256" key="3">
    <source>
        <dbReference type="ARBA" id="ARBA00022475"/>
    </source>
</evidence>
<proteinExistence type="inferred from homology"/>
<feature type="transmembrane region" description="Helical" evidence="9">
    <location>
        <begin position="340"/>
        <end position="368"/>
    </location>
</feature>
<feature type="transmembrane region" description="Helical" evidence="9">
    <location>
        <begin position="547"/>
        <end position="570"/>
    </location>
</feature>
<evidence type="ECO:0000313" key="10">
    <source>
        <dbReference type="EMBL" id="TQV73362.1"/>
    </source>
</evidence>
<dbReference type="CDD" id="cd06582">
    <property type="entry name" value="TM_PBP1_LivH_like"/>
    <property type="match status" value="1"/>
</dbReference>
<feature type="transmembrane region" description="Helical" evidence="9">
    <location>
        <begin position="42"/>
        <end position="61"/>
    </location>
</feature>
<feature type="transmembrane region" description="Helical" evidence="9">
    <location>
        <begin position="388"/>
        <end position="407"/>
    </location>
</feature>
<comment type="caution">
    <text evidence="10">The sequence shown here is derived from an EMBL/GenBank/DDBJ whole genome shotgun (WGS) entry which is preliminary data.</text>
</comment>
<gene>
    <name evidence="10" type="ORF">FKG95_25440</name>
</gene>
<sequence>MDFFIVQILTGLSNAAALFLVASGLSIIFGVTRVVNFSHGSFYMLGAFIAYSLMTVLPGFIGFWASILLAGVAVGVIGLIVELGVLRPIYKSPELFQLVATFGVILVIQDLALLIWGPDDLIGQRAPGFEGVVKIGDQLLPSYDLVLIFLSFLVLGGLWFLFNKTRVGILVRAATQDREMVGALGVNQSWLFSGVFFLGSALAGIGGAAQLPKGGADLLMDFNILAPVFVVVVIGGMGSIPGAFVAALLISELNVFGVQFLPQSTLVLMFVVMAVVLIFRPWGLFGRPEIVGSHGSQGPPEAPLRAFSGRLWLALAAAVIALTAVPFFGGTFLQVLLADVIIACLFATSLHFILGLGGLVSFGHAATFGGGAYAAALLVQFSGASMELAMLFAPFAAGLLALVIGWFCVRLSGVYFAMLTLAFAQVVWSVAFQWGEVTGGDDGILGIWPSAWASGTTAYYYLVLTVGLSGIATLLFMAYTPFGYALRGGRDSALRSEAIGINVRLVQWSAFIFAGFMSGLAGALFVFAKGSIFPTELEIARSFDALIIVFLGGVQSLFGPLAGGVVFTLLQDWLSRFEYWRLFLGLLIIGIVILLPNGLVGVGQWMRGRFGGPANRLEEAREEAG</sequence>
<dbReference type="GO" id="GO:0005886">
    <property type="term" value="C:plasma membrane"/>
    <property type="evidence" value="ECO:0007669"/>
    <property type="project" value="UniProtKB-SubCell"/>
</dbReference>
<keyword evidence="11" id="KW-1185">Reference proteome</keyword>
<keyword evidence="6 9" id="KW-1133">Transmembrane helix</keyword>
<feature type="transmembrane region" description="Helical" evidence="9">
    <location>
        <begin position="67"/>
        <end position="86"/>
    </location>
</feature>
<dbReference type="AlphaFoldDB" id="A0A545T833"/>
<dbReference type="Proteomes" id="UP000315252">
    <property type="component" value="Unassembled WGS sequence"/>
</dbReference>
<evidence type="ECO:0000256" key="2">
    <source>
        <dbReference type="ARBA" id="ARBA00022448"/>
    </source>
</evidence>
<accession>A0A545T833</accession>
<feature type="transmembrane region" description="Helical" evidence="9">
    <location>
        <begin position="582"/>
        <end position="606"/>
    </location>
</feature>
<feature type="transmembrane region" description="Helical" evidence="9">
    <location>
        <begin position="224"/>
        <end position="248"/>
    </location>
</feature>
<keyword evidence="4 9" id="KW-0812">Transmembrane</keyword>
<dbReference type="EMBL" id="VHSH01000011">
    <property type="protein sequence ID" value="TQV73362.1"/>
    <property type="molecule type" value="Genomic_DNA"/>
</dbReference>
<feature type="transmembrane region" description="Helical" evidence="9">
    <location>
        <begin position="414"/>
        <end position="435"/>
    </location>
</feature>
<feature type="transmembrane region" description="Helical" evidence="9">
    <location>
        <begin position="98"/>
        <end position="117"/>
    </location>
</feature>
<keyword evidence="5" id="KW-0029">Amino-acid transport</keyword>
<feature type="transmembrane region" description="Helical" evidence="9">
    <location>
        <begin position="311"/>
        <end position="333"/>
    </location>
</feature>
<evidence type="ECO:0000256" key="1">
    <source>
        <dbReference type="ARBA" id="ARBA00004651"/>
    </source>
</evidence>
<dbReference type="OrthoDB" id="8126477at2"/>
<organism evidence="10 11">
    <name type="scientific">Denitrobaculum tricleocarpae</name>
    <dbReference type="NCBI Taxonomy" id="2591009"/>
    <lineage>
        <taxon>Bacteria</taxon>
        <taxon>Pseudomonadati</taxon>
        <taxon>Pseudomonadota</taxon>
        <taxon>Alphaproteobacteria</taxon>
        <taxon>Rhodospirillales</taxon>
        <taxon>Rhodospirillaceae</taxon>
        <taxon>Denitrobaculum</taxon>
    </lineage>
</organism>
<evidence type="ECO:0000256" key="9">
    <source>
        <dbReference type="SAM" id="Phobius"/>
    </source>
</evidence>
<feature type="transmembrane region" description="Helical" evidence="9">
    <location>
        <begin position="260"/>
        <end position="279"/>
    </location>
</feature>
<dbReference type="RefSeq" id="WP_142899261.1">
    <property type="nucleotide sequence ID" value="NZ_ML660062.1"/>
</dbReference>
<evidence type="ECO:0000256" key="8">
    <source>
        <dbReference type="ARBA" id="ARBA00037998"/>
    </source>
</evidence>
<keyword evidence="3" id="KW-1003">Cell membrane</keyword>
<evidence type="ECO:0000313" key="11">
    <source>
        <dbReference type="Proteomes" id="UP000315252"/>
    </source>
</evidence>
<dbReference type="PANTHER" id="PTHR11795:SF442">
    <property type="entry name" value="ABC TRANSPORTER ATP-BINDING PROTEIN"/>
    <property type="match status" value="1"/>
</dbReference>
<dbReference type="InterPro" id="IPR052157">
    <property type="entry name" value="BCAA_transport_permease"/>
</dbReference>
<keyword evidence="2" id="KW-0813">Transport</keyword>
<evidence type="ECO:0000256" key="7">
    <source>
        <dbReference type="ARBA" id="ARBA00023136"/>
    </source>
</evidence>
<protein>
    <submittedName>
        <fullName evidence="10">ABC transporter permease</fullName>
    </submittedName>
</protein>
<dbReference type="PANTHER" id="PTHR11795">
    <property type="entry name" value="BRANCHED-CHAIN AMINO ACID TRANSPORT SYSTEM PERMEASE PROTEIN LIVH"/>
    <property type="match status" value="1"/>
</dbReference>
<name>A0A545T833_9PROT</name>
<evidence type="ECO:0000256" key="4">
    <source>
        <dbReference type="ARBA" id="ARBA00022692"/>
    </source>
</evidence>
<reference evidence="10 11" key="1">
    <citation type="submission" date="2019-06" db="EMBL/GenBank/DDBJ databases">
        <title>Whole genome sequence for Rhodospirillaceae sp. R148.</title>
        <authorList>
            <person name="Wang G."/>
        </authorList>
    </citation>
    <scope>NUCLEOTIDE SEQUENCE [LARGE SCALE GENOMIC DNA]</scope>
    <source>
        <strain evidence="10 11">R148</strain>
    </source>
</reference>
<comment type="subcellular location">
    <subcellularLocation>
        <location evidence="1">Cell membrane</location>
        <topology evidence="1">Multi-pass membrane protein</topology>
    </subcellularLocation>
</comment>
<dbReference type="CDD" id="cd06581">
    <property type="entry name" value="TM_PBP1_LivM_like"/>
    <property type="match status" value="1"/>
</dbReference>
<feature type="transmembrane region" description="Helical" evidence="9">
    <location>
        <begin position="145"/>
        <end position="162"/>
    </location>
</feature>
<dbReference type="InterPro" id="IPR001851">
    <property type="entry name" value="ABC_transp_permease"/>
</dbReference>